<organism evidence="9 10">
    <name type="scientific">Luteolibacter arcticus</name>
    <dbReference type="NCBI Taxonomy" id="1581411"/>
    <lineage>
        <taxon>Bacteria</taxon>
        <taxon>Pseudomonadati</taxon>
        <taxon>Verrucomicrobiota</taxon>
        <taxon>Verrucomicrobiia</taxon>
        <taxon>Verrucomicrobiales</taxon>
        <taxon>Verrucomicrobiaceae</taxon>
        <taxon>Luteolibacter</taxon>
    </lineage>
</organism>
<dbReference type="InterPro" id="IPR000933">
    <property type="entry name" value="Glyco_hydro_29"/>
</dbReference>
<dbReference type="SMART" id="SM00812">
    <property type="entry name" value="Alpha_L_fucos"/>
    <property type="match status" value="1"/>
</dbReference>
<evidence type="ECO:0000256" key="4">
    <source>
        <dbReference type="ARBA" id="ARBA00022729"/>
    </source>
</evidence>
<evidence type="ECO:0000256" key="7">
    <source>
        <dbReference type="SAM" id="SignalP"/>
    </source>
</evidence>
<keyword evidence="6" id="KW-0326">Glycosidase</keyword>
<comment type="caution">
    <text evidence="9">The sequence shown here is derived from an EMBL/GenBank/DDBJ whole genome shotgun (WGS) entry which is preliminary data.</text>
</comment>
<comment type="similarity">
    <text evidence="2">Belongs to the glycosyl hydrolase 29 family.</text>
</comment>
<evidence type="ECO:0000256" key="3">
    <source>
        <dbReference type="ARBA" id="ARBA00012662"/>
    </source>
</evidence>
<keyword evidence="4 7" id="KW-0732">Signal</keyword>
<evidence type="ECO:0000256" key="1">
    <source>
        <dbReference type="ARBA" id="ARBA00004071"/>
    </source>
</evidence>
<feature type="signal peptide" evidence="7">
    <location>
        <begin position="1"/>
        <end position="19"/>
    </location>
</feature>
<dbReference type="Proteomes" id="UP001320876">
    <property type="component" value="Unassembled WGS sequence"/>
</dbReference>
<dbReference type="Gene3D" id="2.60.40.1180">
    <property type="entry name" value="Golgi alpha-mannosidase II"/>
    <property type="match status" value="1"/>
</dbReference>
<keyword evidence="10" id="KW-1185">Reference proteome</keyword>
<dbReference type="EC" id="3.2.1.51" evidence="3"/>
<dbReference type="RefSeq" id="WP_264489087.1">
    <property type="nucleotide sequence ID" value="NZ_JAPDDT010000011.1"/>
</dbReference>
<evidence type="ECO:0000256" key="5">
    <source>
        <dbReference type="ARBA" id="ARBA00022801"/>
    </source>
</evidence>
<sequence length="512" mass="56723">MISRSLVLLALATPLAALPKPDRAGVVETGPYDYGVMGPPATPAIVAEANKLLATPLPPGPFKPEWESIRANYRVPSWFDDAKFGIFMHWGLYSVPAHHNEWYEKHLYAANLKWHTDKFGPPEKFGYKDFIPLFTAEKFSATEWADLFYRSGAKVVLPCAQHHDNFALWDSKVTTFNSKAMGPKRDLIGELAAASRAKGLKFGVSNHGIENFTFIDPPKAVLERLREAKADLFDPKWKGFYHVADRSDQAQAAFLADWMARNFELIDKYQPDLLWFDNGVNLRHLDPLKLRVAAYYYNRATSWKKEVSVSTKFVAYAPSNKDTEQIGSIIDFEKVGSRSPAGIRPGSWMVDDPIGTSWGYVEGMRVFGPEAILGKLLDTVSKGGFYLLNLAPKADGTIPKEQQDTLLALGKWLGTHGEAIYGTRPWTQHADGKVRFTTKGGSLYAILPGKPGKAITLTSLAEKDGAPAISKIELLGDKGSLKFKRDNKALEIELPATANDPLAQVVKITLAK</sequence>
<dbReference type="InterPro" id="IPR016286">
    <property type="entry name" value="FUC_metazoa-typ"/>
</dbReference>
<feature type="domain" description="Glycoside hydrolase family 29 N-terminal" evidence="8">
    <location>
        <begin position="60"/>
        <end position="418"/>
    </location>
</feature>
<dbReference type="InterPro" id="IPR013780">
    <property type="entry name" value="Glyco_hydro_b"/>
</dbReference>
<dbReference type="PANTHER" id="PTHR10030:SF37">
    <property type="entry name" value="ALPHA-L-FUCOSIDASE-RELATED"/>
    <property type="match status" value="1"/>
</dbReference>
<dbReference type="InterPro" id="IPR017853">
    <property type="entry name" value="GH"/>
</dbReference>
<dbReference type="Pfam" id="PF01120">
    <property type="entry name" value="Alpha_L_fucos"/>
    <property type="match status" value="1"/>
</dbReference>
<dbReference type="SUPFAM" id="SSF51445">
    <property type="entry name" value="(Trans)glycosidases"/>
    <property type="match status" value="1"/>
</dbReference>
<keyword evidence="5" id="KW-0378">Hydrolase</keyword>
<dbReference type="PIRSF" id="PIRSF001092">
    <property type="entry name" value="Alpha-L-fucosidase"/>
    <property type="match status" value="1"/>
</dbReference>
<dbReference type="EMBL" id="JAPDDT010000011">
    <property type="protein sequence ID" value="MCW1924979.1"/>
    <property type="molecule type" value="Genomic_DNA"/>
</dbReference>
<reference evidence="9 10" key="1">
    <citation type="submission" date="2022-10" db="EMBL/GenBank/DDBJ databases">
        <title>Luteolibacter arcticus strain CCTCC AB 2014275, whole genome shotgun sequencing project.</title>
        <authorList>
            <person name="Zhao G."/>
            <person name="Shen L."/>
        </authorList>
    </citation>
    <scope>NUCLEOTIDE SEQUENCE [LARGE SCALE GENOMIC DNA]</scope>
    <source>
        <strain evidence="9 10">CCTCC AB 2014275</strain>
    </source>
</reference>
<proteinExistence type="inferred from homology"/>
<accession>A0ABT3GN93</accession>
<evidence type="ECO:0000256" key="2">
    <source>
        <dbReference type="ARBA" id="ARBA00007951"/>
    </source>
</evidence>
<dbReference type="Gene3D" id="3.20.20.80">
    <property type="entry name" value="Glycosidases"/>
    <property type="match status" value="1"/>
</dbReference>
<feature type="chain" id="PRO_5045799731" description="alpha-L-fucosidase" evidence="7">
    <location>
        <begin position="20"/>
        <end position="512"/>
    </location>
</feature>
<name>A0ABT3GN93_9BACT</name>
<evidence type="ECO:0000256" key="6">
    <source>
        <dbReference type="ARBA" id="ARBA00023295"/>
    </source>
</evidence>
<evidence type="ECO:0000259" key="8">
    <source>
        <dbReference type="Pfam" id="PF01120"/>
    </source>
</evidence>
<evidence type="ECO:0000313" key="9">
    <source>
        <dbReference type="EMBL" id="MCW1924979.1"/>
    </source>
</evidence>
<comment type="function">
    <text evidence="1">Alpha-L-fucosidase is responsible for hydrolyzing the alpha-1,6-linked fucose joined to the reducing-end N-acetylglucosamine of the carbohydrate moieties of glycoproteins.</text>
</comment>
<gene>
    <name evidence="9" type="ORF">OKA05_20620</name>
</gene>
<dbReference type="InterPro" id="IPR057739">
    <property type="entry name" value="Glyco_hydro_29_N"/>
</dbReference>
<protein>
    <recommendedName>
        <fullName evidence="3">alpha-L-fucosidase</fullName>
        <ecNumber evidence="3">3.2.1.51</ecNumber>
    </recommendedName>
</protein>
<evidence type="ECO:0000313" key="10">
    <source>
        <dbReference type="Proteomes" id="UP001320876"/>
    </source>
</evidence>
<dbReference type="PANTHER" id="PTHR10030">
    <property type="entry name" value="ALPHA-L-FUCOSIDASE"/>
    <property type="match status" value="1"/>
</dbReference>